<organism evidence="1 2">
    <name type="scientific">Aspergillus lucknowensis</name>
    <dbReference type="NCBI Taxonomy" id="176173"/>
    <lineage>
        <taxon>Eukaryota</taxon>
        <taxon>Fungi</taxon>
        <taxon>Dikarya</taxon>
        <taxon>Ascomycota</taxon>
        <taxon>Pezizomycotina</taxon>
        <taxon>Eurotiomycetes</taxon>
        <taxon>Eurotiomycetidae</taxon>
        <taxon>Eurotiales</taxon>
        <taxon>Aspergillaceae</taxon>
        <taxon>Aspergillus</taxon>
        <taxon>Aspergillus subgen. Nidulantes</taxon>
    </lineage>
</organism>
<protein>
    <recommendedName>
        <fullName evidence="3">Protein kinase domain-containing protein</fullName>
    </recommendedName>
</protein>
<dbReference type="RefSeq" id="XP_070886693.1">
    <property type="nucleotide sequence ID" value="XM_071028979.1"/>
</dbReference>
<dbReference type="Proteomes" id="UP001610432">
    <property type="component" value="Unassembled WGS sequence"/>
</dbReference>
<reference evidence="1 2" key="1">
    <citation type="submission" date="2024-07" db="EMBL/GenBank/DDBJ databases">
        <title>Section-level genome sequencing and comparative genomics of Aspergillus sections Usti and Cavernicolus.</title>
        <authorList>
            <consortium name="Lawrence Berkeley National Laboratory"/>
            <person name="Nybo J.L."/>
            <person name="Vesth T.C."/>
            <person name="Theobald S."/>
            <person name="Frisvad J.C."/>
            <person name="Larsen T.O."/>
            <person name="Kjaerboelling I."/>
            <person name="Rothschild-Mancinelli K."/>
            <person name="Lyhne E.K."/>
            <person name="Kogle M.E."/>
            <person name="Barry K."/>
            <person name="Clum A."/>
            <person name="Na H."/>
            <person name="Ledsgaard L."/>
            <person name="Lin J."/>
            <person name="Lipzen A."/>
            <person name="Kuo A."/>
            <person name="Riley R."/>
            <person name="Mondo S."/>
            <person name="Labutti K."/>
            <person name="Haridas S."/>
            <person name="Pangalinan J."/>
            <person name="Salamov A.A."/>
            <person name="Simmons B.A."/>
            <person name="Magnuson J.K."/>
            <person name="Chen J."/>
            <person name="Drula E."/>
            <person name="Henrissat B."/>
            <person name="Wiebenga A."/>
            <person name="Lubbers R.J."/>
            <person name="Gomes A.C."/>
            <person name="Macurrencykelacurrency M.R."/>
            <person name="Stajich J."/>
            <person name="Grigoriev I.V."/>
            <person name="Mortensen U.H."/>
            <person name="De Vries R.P."/>
            <person name="Baker S.E."/>
            <person name="Andersen M.R."/>
        </authorList>
    </citation>
    <scope>NUCLEOTIDE SEQUENCE [LARGE SCALE GENOMIC DNA]</scope>
    <source>
        <strain evidence="1 2">CBS 449.75</strain>
    </source>
</reference>
<sequence length="107" mass="12028">MLELPSQQAVFRYSTSANKRPESQYPMSQGPYLGLPTIGNGMTGIVFKLEESRVVKKAKQYLPGSLPDPAHVEYINQINQQTLENEIQVFKRLGSHEGIIHCLLTQV</sequence>
<name>A0ABR4LT71_9EURO</name>
<comment type="caution">
    <text evidence="1">The sequence shown here is derived from an EMBL/GenBank/DDBJ whole genome shotgun (WGS) entry which is preliminary data.</text>
</comment>
<evidence type="ECO:0000313" key="2">
    <source>
        <dbReference type="Proteomes" id="UP001610432"/>
    </source>
</evidence>
<proteinExistence type="predicted"/>
<evidence type="ECO:0000313" key="1">
    <source>
        <dbReference type="EMBL" id="KAL2867714.1"/>
    </source>
</evidence>
<dbReference type="EMBL" id="JBFXLQ010000017">
    <property type="protein sequence ID" value="KAL2867714.1"/>
    <property type="molecule type" value="Genomic_DNA"/>
</dbReference>
<accession>A0ABR4LT71</accession>
<dbReference type="GeneID" id="98144051"/>
<gene>
    <name evidence="1" type="ORF">BJX67DRAFT_352132</name>
</gene>
<evidence type="ECO:0008006" key="3">
    <source>
        <dbReference type="Google" id="ProtNLM"/>
    </source>
</evidence>
<keyword evidence="2" id="KW-1185">Reference proteome</keyword>